<dbReference type="GO" id="GO:0046872">
    <property type="term" value="F:metal ion binding"/>
    <property type="evidence" value="ECO:0007669"/>
    <property type="project" value="UniProtKB-KW"/>
</dbReference>
<dbReference type="Proteomes" id="UP000813384">
    <property type="component" value="Unassembled WGS sequence"/>
</dbReference>
<dbReference type="Gene3D" id="1.10.600.10">
    <property type="entry name" value="Farnesyl Diphosphate Synthase"/>
    <property type="match status" value="1"/>
</dbReference>
<proteinExistence type="inferred from homology"/>
<dbReference type="InterPro" id="IPR000092">
    <property type="entry name" value="Polyprenyl_synt"/>
</dbReference>
<accession>A0A9E3ZSU6</accession>
<comment type="caution">
    <text evidence="7">The sequence shown here is derived from an EMBL/GenBank/DDBJ whole genome shotgun (WGS) entry which is preliminary data.</text>
</comment>
<evidence type="ECO:0000256" key="1">
    <source>
        <dbReference type="ARBA" id="ARBA00001946"/>
    </source>
</evidence>
<evidence type="ECO:0000313" key="7">
    <source>
        <dbReference type="EMBL" id="MCC9272946.1"/>
    </source>
</evidence>
<dbReference type="PANTHER" id="PTHR12001">
    <property type="entry name" value="GERANYLGERANYL PYROPHOSPHATE SYNTHASE"/>
    <property type="match status" value="1"/>
</dbReference>
<keyword evidence="4" id="KW-0479">Metal-binding</keyword>
<dbReference type="OrthoDB" id="9805316at2"/>
<dbReference type="CDD" id="cd00685">
    <property type="entry name" value="Trans_IPPS_HT"/>
    <property type="match status" value="1"/>
</dbReference>
<dbReference type="Pfam" id="PF00348">
    <property type="entry name" value="polyprenyl_synt"/>
    <property type="match status" value="1"/>
</dbReference>
<organism evidence="7 8">
    <name type="scientific">Enterococcus aquimarinus</name>
    <dbReference type="NCBI Taxonomy" id="328396"/>
    <lineage>
        <taxon>Bacteria</taxon>
        <taxon>Bacillati</taxon>
        <taxon>Bacillota</taxon>
        <taxon>Bacilli</taxon>
        <taxon>Lactobacillales</taxon>
        <taxon>Enterococcaceae</taxon>
        <taxon>Enterococcus</taxon>
    </lineage>
</organism>
<dbReference type="InterPro" id="IPR033749">
    <property type="entry name" value="Polyprenyl_synt_CS"/>
</dbReference>
<dbReference type="GO" id="GO:0004659">
    <property type="term" value="F:prenyltransferase activity"/>
    <property type="evidence" value="ECO:0007669"/>
    <property type="project" value="InterPro"/>
</dbReference>
<reference evidence="7" key="2">
    <citation type="submission" date="2021-11" db="EMBL/GenBank/DDBJ databases">
        <authorList>
            <person name="Gilroy R."/>
        </authorList>
    </citation>
    <scope>NUCLEOTIDE SEQUENCE</scope>
    <source>
        <strain evidence="7">150</strain>
    </source>
</reference>
<dbReference type="InterPro" id="IPR008949">
    <property type="entry name" value="Isoprenoid_synthase_dom_sf"/>
</dbReference>
<keyword evidence="5" id="KW-0460">Magnesium</keyword>
<sequence length="326" mass="36710">MLTYLNDYPMIQTKLQAVCLLIEERLQIENTEIRKALIDLTNAGGKFLRPTFFFLFAELGDKEKQNPEQLLKIAASLEILHMASLVHDDIIDDSPLRRNLITIQAQYGKDVAVYTGDLLFTIFFDLIIESMNGSAYLAKNSAAMSHLLLGELNQMADRFHTDNTVENYLHNIDGKTAELFALACLEGAYFGHCSEETVGLAEKIGRNIGMAFQIYDDILDYTADKKDLKKPILEDLAQGVYTLPLLMAKKRHPEAFMPYLSKGADITVEEAKIVADLVVTYQGVKEAKAYAKNFTKEALTLIDRLPKGETKKLLKKLTTYLLLRTS</sequence>
<protein>
    <submittedName>
        <fullName evidence="7">Polyprenyl synthetase family protein</fullName>
    </submittedName>
</protein>
<dbReference type="EMBL" id="JAJJVO010000025">
    <property type="protein sequence ID" value="MCC9272946.1"/>
    <property type="molecule type" value="Genomic_DNA"/>
</dbReference>
<dbReference type="GO" id="GO:0008299">
    <property type="term" value="P:isoprenoid biosynthetic process"/>
    <property type="evidence" value="ECO:0007669"/>
    <property type="project" value="InterPro"/>
</dbReference>
<comment type="cofactor">
    <cofactor evidence="1">
        <name>Mg(2+)</name>
        <dbReference type="ChEBI" id="CHEBI:18420"/>
    </cofactor>
</comment>
<evidence type="ECO:0000256" key="6">
    <source>
        <dbReference type="RuleBase" id="RU004466"/>
    </source>
</evidence>
<evidence type="ECO:0000313" key="8">
    <source>
        <dbReference type="Proteomes" id="UP000813384"/>
    </source>
</evidence>
<dbReference type="AlphaFoldDB" id="A0A9E3ZSU6"/>
<keyword evidence="3 6" id="KW-0808">Transferase</keyword>
<dbReference type="SFLD" id="SFLDS00005">
    <property type="entry name" value="Isoprenoid_Synthase_Type_I"/>
    <property type="match status" value="1"/>
</dbReference>
<evidence type="ECO:0000256" key="2">
    <source>
        <dbReference type="ARBA" id="ARBA00006706"/>
    </source>
</evidence>
<gene>
    <name evidence="7" type="ORF">K8V42_01495</name>
</gene>
<dbReference type="PANTHER" id="PTHR12001:SF69">
    <property type="entry name" value="ALL TRANS-POLYPRENYL-DIPHOSPHATE SYNTHASE PDSS1"/>
    <property type="match status" value="1"/>
</dbReference>
<reference evidence="7" key="1">
    <citation type="journal article" date="2021" name="PeerJ">
        <title>Extensive microbial diversity within the chicken gut microbiome revealed by metagenomics and culture.</title>
        <authorList>
            <person name="Gilroy R."/>
            <person name="Ravi A."/>
            <person name="Getino M."/>
            <person name="Pursley I."/>
            <person name="Horton D.L."/>
            <person name="Alikhan N.F."/>
            <person name="Baker D."/>
            <person name="Gharbi K."/>
            <person name="Hall N."/>
            <person name="Watson M."/>
            <person name="Adriaenssens E.M."/>
            <person name="Foster-Nyarko E."/>
            <person name="Jarju S."/>
            <person name="Secka A."/>
            <person name="Antonio M."/>
            <person name="Oren A."/>
            <person name="Chaudhuri R.R."/>
            <person name="La Ragione R."/>
            <person name="Hildebrand F."/>
            <person name="Pallen M.J."/>
        </authorList>
    </citation>
    <scope>NUCLEOTIDE SEQUENCE</scope>
    <source>
        <strain evidence="7">150</strain>
    </source>
</reference>
<dbReference type="PROSITE" id="PS00444">
    <property type="entry name" value="POLYPRENYL_SYNTHASE_2"/>
    <property type="match status" value="1"/>
</dbReference>
<evidence type="ECO:0000256" key="5">
    <source>
        <dbReference type="ARBA" id="ARBA00022842"/>
    </source>
</evidence>
<evidence type="ECO:0000256" key="4">
    <source>
        <dbReference type="ARBA" id="ARBA00022723"/>
    </source>
</evidence>
<evidence type="ECO:0000256" key="3">
    <source>
        <dbReference type="ARBA" id="ARBA00022679"/>
    </source>
</evidence>
<dbReference type="RefSeq" id="WP_071875293.1">
    <property type="nucleotide sequence ID" value="NZ_JBHSHF010000022.1"/>
</dbReference>
<comment type="similarity">
    <text evidence="2 6">Belongs to the FPP/GGPP synthase family.</text>
</comment>
<name>A0A9E3ZSU6_9ENTE</name>
<dbReference type="SUPFAM" id="SSF48576">
    <property type="entry name" value="Terpenoid synthases"/>
    <property type="match status" value="1"/>
</dbReference>